<gene>
    <name evidence="2" type="ORF">JOF36_001296</name>
</gene>
<accession>A0ABS4VNU5</accession>
<evidence type="ECO:0000313" key="2">
    <source>
        <dbReference type="EMBL" id="MBP2365600.1"/>
    </source>
</evidence>
<dbReference type="PANTHER" id="PTHR48207:SF3">
    <property type="entry name" value="SUCCINATE--HYDROXYMETHYLGLUTARATE COA-TRANSFERASE"/>
    <property type="match status" value="1"/>
</dbReference>
<dbReference type="SUPFAM" id="SSF89796">
    <property type="entry name" value="CoA-transferase family III (CaiB/BaiF)"/>
    <property type="match status" value="1"/>
</dbReference>
<dbReference type="Proteomes" id="UP001519295">
    <property type="component" value="Unassembled WGS sequence"/>
</dbReference>
<organism evidence="2 3">
    <name type="scientific">Pseudonocardia parietis</name>
    <dbReference type="NCBI Taxonomy" id="570936"/>
    <lineage>
        <taxon>Bacteria</taxon>
        <taxon>Bacillati</taxon>
        <taxon>Actinomycetota</taxon>
        <taxon>Actinomycetes</taxon>
        <taxon>Pseudonocardiales</taxon>
        <taxon>Pseudonocardiaceae</taxon>
        <taxon>Pseudonocardia</taxon>
    </lineage>
</organism>
<dbReference type="InterPro" id="IPR044855">
    <property type="entry name" value="CoA-Trfase_III_dom3_sf"/>
</dbReference>
<comment type="caution">
    <text evidence="2">The sequence shown here is derived from an EMBL/GenBank/DDBJ whole genome shotgun (WGS) entry which is preliminary data.</text>
</comment>
<dbReference type="Pfam" id="PF02515">
    <property type="entry name" value="CoA_transf_3"/>
    <property type="match status" value="1"/>
</dbReference>
<dbReference type="PANTHER" id="PTHR48207">
    <property type="entry name" value="SUCCINATE--HYDROXYMETHYLGLUTARATE COA-TRANSFERASE"/>
    <property type="match status" value="1"/>
</dbReference>
<keyword evidence="3" id="KW-1185">Reference proteome</keyword>
<keyword evidence="1 2" id="KW-0808">Transferase</keyword>
<sequence length="401" mass="42980">MPTEPPAGALAGTRVVEMGQLIAGPFCGQLLGDMGADVVKVESPEVGDPMRLWGVSNADGDSLTWPVIARNKKSITLNLRVQPGQQIAQQLLDQADILIENFRPGTLERWNLSPERLWETNPGLIIVRVTGFGQTGPYAPRAGYGSIGEAMGGLRYLTGEPDRPPARAGISIGDSLAGTYAALGAVAALNARATTGRGQIVDSAIYEAVLAMMEASVTEWDAIGHQRERTGAILPHVAPSNVYPTADASSILIAANQDTVFRRLAAVMGRPELATDDRYASHHARGERQSELDDLIADWSAEHTADVLLDMLHEGGVPAGRVYRSEDMFADEHFAARNAIVRAHNSRGHEFAMQNVAPRLSATPGGVRWTGPELGEHTDDVLASLGYDAAEIERLRDDSVV</sequence>
<evidence type="ECO:0000256" key="1">
    <source>
        <dbReference type="ARBA" id="ARBA00022679"/>
    </source>
</evidence>
<dbReference type="InterPro" id="IPR003673">
    <property type="entry name" value="CoA-Trfase_fam_III"/>
</dbReference>
<reference evidence="2 3" key="1">
    <citation type="submission" date="2021-03" db="EMBL/GenBank/DDBJ databases">
        <title>Sequencing the genomes of 1000 actinobacteria strains.</title>
        <authorList>
            <person name="Klenk H.-P."/>
        </authorList>
    </citation>
    <scope>NUCLEOTIDE SEQUENCE [LARGE SCALE GENOMIC DNA]</scope>
    <source>
        <strain evidence="2 3">DSM 45256</strain>
    </source>
</reference>
<dbReference type="Gene3D" id="3.40.50.10540">
    <property type="entry name" value="Crotonobetainyl-coa:carnitine coa-transferase, domain 1"/>
    <property type="match status" value="1"/>
</dbReference>
<protein>
    <submittedName>
        <fullName evidence="2">Formyl-CoA transferase</fullName>
        <ecNumber evidence="2">2.8.3.16</ecNumber>
    </submittedName>
</protein>
<evidence type="ECO:0000313" key="3">
    <source>
        <dbReference type="Proteomes" id="UP001519295"/>
    </source>
</evidence>
<dbReference type="EMBL" id="JAGINU010000001">
    <property type="protein sequence ID" value="MBP2365600.1"/>
    <property type="molecule type" value="Genomic_DNA"/>
</dbReference>
<proteinExistence type="predicted"/>
<dbReference type="EC" id="2.8.3.16" evidence="2"/>
<dbReference type="InterPro" id="IPR023606">
    <property type="entry name" value="CoA-Trfase_III_dom_1_sf"/>
</dbReference>
<dbReference type="InterPro" id="IPR050483">
    <property type="entry name" value="CoA-transferase_III_domain"/>
</dbReference>
<dbReference type="Gene3D" id="3.30.1540.10">
    <property type="entry name" value="formyl-coa transferase, domain 3"/>
    <property type="match status" value="1"/>
</dbReference>
<dbReference type="GO" id="GO:0033608">
    <property type="term" value="F:formyl-CoA transferase activity"/>
    <property type="evidence" value="ECO:0007669"/>
    <property type="project" value="UniProtKB-EC"/>
</dbReference>
<dbReference type="RefSeq" id="WP_210025485.1">
    <property type="nucleotide sequence ID" value="NZ_JAGINU010000001.1"/>
</dbReference>
<name>A0ABS4VNU5_9PSEU</name>